<evidence type="ECO:0000256" key="10">
    <source>
        <dbReference type="ARBA" id="ARBA00023270"/>
    </source>
</evidence>
<feature type="active site" description="Proton donor/acceptor" evidence="12 14">
    <location>
        <position position="136"/>
    </location>
</feature>
<evidence type="ECO:0000256" key="13">
    <source>
        <dbReference type="PIRNR" id="PIRNR001365"/>
    </source>
</evidence>
<proteinExistence type="inferred from homology"/>
<evidence type="ECO:0000256" key="3">
    <source>
        <dbReference type="ARBA" id="ARBA00007592"/>
    </source>
</evidence>
<evidence type="ECO:0000256" key="7">
    <source>
        <dbReference type="ARBA" id="ARBA00022915"/>
    </source>
</evidence>
<dbReference type="Proteomes" id="UP000285138">
    <property type="component" value="Unassembled WGS sequence"/>
</dbReference>
<comment type="similarity">
    <text evidence="3 12 13">Belongs to the DapA family.</text>
</comment>
<keyword evidence="5 12" id="KW-0963">Cytoplasm</keyword>
<feature type="binding site" evidence="12 15">
    <location>
        <position position="48"/>
    </location>
    <ligand>
        <name>pyruvate</name>
        <dbReference type="ChEBI" id="CHEBI:15361"/>
    </ligand>
</feature>
<evidence type="ECO:0000256" key="9">
    <source>
        <dbReference type="ARBA" id="ARBA00023239"/>
    </source>
</evidence>
<feature type="site" description="Part of a proton relay during catalysis" evidence="12">
    <location>
        <position position="110"/>
    </location>
</feature>
<sequence length="294" mass="31536">MGEDFGHLITAMVTPFDEKFQVDYDGAGALAKYLADSGSDSLVVAGTTGESPTLTIDEKAKLFKTVVESVQGKVKVIAGTGSNSTRQSVEITRRAEEVGVDGLMLVVPYYNKPPQEGLYQHFKEIASSTNLPIMLYNVPGRTSVNLAAPTTIRLAEIDNIFSIKEASGDLDQVSLIVKETPDDFLVYSGDDSMTMPTLSVGGHGVVSVSGHIVPREIKAMIAAFFSGDVKKAAEYHGKLMTVFKGMFISTNPVPVKTALNLLGKQVGPVRLPLIGMNREQVNSLENILKEAGVL</sequence>
<comment type="subunit">
    <text evidence="12">Homotetramer; dimer of dimers.</text>
</comment>
<organism evidence="16 17">
    <name type="scientific">Candidatus Syntrophonatronum acetioxidans</name>
    <dbReference type="NCBI Taxonomy" id="1795816"/>
    <lineage>
        <taxon>Bacteria</taxon>
        <taxon>Bacillati</taxon>
        <taxon>Bacillota</taxon>
        <taxon>Clostridia</taxon>
        <taxon>Eubacteriales</taxon>
        <taxon>Syntrophomonadaceae</taxon>
        <taxon>Candidatus Syntrophonatronum</taxon>
    </lineage>
</organism>
<dbReference type="NCBIfam" id="TIGR00674">
    <property type="entry name" value="dapA"/>
    <property type="match status" value="1"/>
</dbReference>
<evidence type="ECO:0000256" key="11">
    <source>
        <dbReference type="ARBA" id="ARBA00047836"/>
    </source>
</evidence>
<evidence type="ECO:0000313" key="16">
    <source>
        <dbReference type="EMBL" id="RQD75400.1"/>
    </source>
</evidence>
<feature type="binding site" evidence="12 15">
    <location>
        <position position="206"/>
    </location>
    <ligand>
        <name>pyruvate</name>
        <dbReference type="ChEBI" id="CHEBI:15361"/>
    </ligand>
</feature>
<dbReference type="Pfam" id="PF00701">
    <property type="entry name" value="DHDPS"/>
    <property type="match status" value="1"/>
</dbReference>
<evidence type="ECO:0000256" key="14">
    <source>
        <dbReference type="PIRSR" id="PIRSR001365-1"/>
    </source>
</evidence>
<dbReference type="PROSITE" id="PS00665">
    <property type="entry name" value="DHDPS_1"/>
    <property type="match status" value="1"/>
</dbReference>
<evidence type="ECO:0000256" key="8">
    <source>
        <dbReference type="ARBA" id="ARBA00023154"/>
    </source>
</evidence>
<dbReference type="InterPro" id="IPR020625">
    <property type="entry name" value="Schiff_base-form_aldolases_AS"/>
</dbReference>
<dbReference type="InterPro" id="IPR013785">
    <property type="entry name" value="Aldolase_TIM"/>
</dbReference>
<keyword evidence="9 12" id="KW-0456">Lyase</keyword>
<feature type="active site" description="Schiff-base intermediate with substrate" evidence="12 14">
    <location>
        <position position="164"/>
    </location>
</feature>
<dbReference type="EC" id="4.3.3.7" evidence="4 12"/>
<dbReference type="InterPro" id="IPR002220">
    <property type="entry name" value="DapA-like"/>
</dbReference>
<dbReference type="GO" id="GO:0005829">
    <property type="term" value="C:cytosol"/>
    <property type="evidence" value="ECO:0007669"/>
    <property type="project" value="TreeGrafter"/>
</dbReference>
<dbReference type="UniPathway" id="UPA00034">
    <property type="reaction ID" value="UER00017"/>
</dbReference>
<gene>
    <name evidence="12 16" type="primary">dapA</name>
    <name evidence="16" type="ORF">D5R97_05990</name>
</gene>
<dbReference type="AlphaFoldDB" id="A0A424YDE9"/>
<comment type="pathway">
    <text evidence="2 12">Amino-acid biosynthesis; L-lysine biosynthesis via DAP pathway; (S)-tetrahydrodipicolinate from L-aspartate: step 3/4.</text>
</comment>
<evidence type="ECO:0000256" key="5">
    <source>
        <dbReference type="ARBA" id="ARBA00022490"/>
    </source>
</evidence>
<dbReference type="PANTHER" id="PTHR12128">
    <property type="entry name" value="DIHYDRODIPICOLINATE SYNTHASE"/>
    <property type="match status" value="1"/>
</dbReference>
<dbReference type="PANTHER" id="PTHR12128:SF66">
    <property type="entry name" value="4-HYDROXY-2-OXOGLUTARATE ALDOLASE, MITOCHONDRIAL"/>
    <property type="match status" value="1"/>
</dbReference>
<dbReference type="SUPFAM" id="SSF51569">
    <property type="entry name" value="Aldolase"/>
    <property type="match status" value="1"/>
</dbReference>
<keyword evidence="7 12" id="KW-0220">Diaminopimelate biosynthesis</keyword>
<dbReference type="InterPro" id="IPR020624">
    <property type="entry name" value="Schiff_base-form_aldolases_CS"/>
</dbReference>
<comment type="caution">
    <text evidence="12">Was originally thought to be a dihydrodipicolinate synthase (DHDPS), catalyzing the condensation of (S)-aspartate-beta-semialdehyde [(S)-ASA] and pyruvate to dihydrodipicolinate (DHDP). However, it was shown in E.coli that the product of the enzymatic reaction is not dihydrodipicolinate but in fact (4S)-4-hydroxy-2,3,4,5-tetrahydro-(2S)-dipicolinic acid (HTPA), and that the consecutive dehydration reaction leading to DHDP is not spontaneous but catalyzed by DapB.</text>
</comment>
<keyword evidence="8 12" id="KW-0457">Lysine biosynthesis</keyword>
<keyword evidence="10 12" id="KW-0704">Schiff base</keyword>
<evidence type="ECO:0000256" key="2">
    <source>
        <dbReference type="ARBA" id="ARBA00005120"/>
    </source>
</evidence>
<evidence type="ECO:0000256" key="12">
    <source>
        <dbReference type="HAMAP-Rule" id="MF_00418"/>
    </source>
</evidence>
<dbReference type="HAMAP" id="MF_00418">
    <property type="entry name" value="DapA"/>
    <property type="match status" value="1"/>
</dbReference>
<dbReference type="InterPro" id="IPR005263">
    <property type="entry name" value="DapA"/>
</dbReference>
<reference evidence="16 17" key="1">
    <citation type="submission" date="2018-08" db="EMBL/GenBank/DDBJ databases">
        <title>The metabolism and importance of syntrophic acetate oxidation coupled to methane or sulfide production in haloalkaline environments.</title>
        <authorList>
            <person name="Timmers P.H.A."/>
            <person name="Vavourakis C.D."/>
            <person name="Sorokin D.Y."/>
            <person name="Sinninghe Damste J.S."/>
            <person name="Muyzer G."/>
            <person name="Stams A.J.M."/>
            <person name="Plugge C.M."/>
        </authorList>
    </citation>
    <scope>NUCLEOTIDE SEQUENCE [LARGE SCALE GENOMIC DNA]</scope>
    <source>
        <strain evidence="16">MSAO_Bac1</strain>
    </source>
</reference>
<name>A0A424YDE9_9FIRM</name>
<evidence type="ECO:0000313" key="17">
    <source>
        <dbReference type="Proteomes" id="UP000285138"/>
    </source>
</evidence>
<dbReference type="PRINTS" id="PR00146">
    <property type="entry name" value="DHPICSNTHASE"/>
</dbReference>
<dbReference type="CDD" id="cd00950">
    <property type="entry name" value="DHDPS"/>
    <property type="match status" value="1"/>
</dbReference>
<accession>A0A424YDE9</accession>
<comment type="subcellular location">
    <subcellularLocation>
        <location evidence="12">Cytoplasm</location>
    </subcellularLocation>
</comment>
<keyword evidence="6 12" id="KW-0028">Amino-acid biosynthesis</keyword>
<dbReference type="PIRSF" id="PIRSF001365">
    <property type="entry name" value="DHDPS"/>
    <property type="match status" value="1"/>
</dbReference>
<dbReference type="Gene3D" id="3.20.20.70">
    <property type="entry name" value="Aldolase class I"/>
    <property type="match status" value="1"/>
</dbReference>
<dbReference type="SMART" id="SM01130">
    <property type="entry name" value="DHDPS"/>
    <property type="match status" value="1"/>
</dbReference>
<protein>
    <recommendedName>
        <fullName evidence="4 12">4-hydroxy-tetrahydrodipicolinate synthase</fullName>
        <shortName evidence="12">HTPA synthase</shortName>
        <ecNumber evidence="4 12">4.3.3.7</ecNumber>
    </recommendedName>
</protein>
<comment type="function">
    <text evidence="1 12">Catalyzes the condensation of (S)-aspartate-beta-semialdehyde [(S)-ASA] and pyruvate to 4-hydroxy-tetrahydrodipicolinate (HTPA).</text>
</comment>
<dbReference type="GO" id="GO:0008840">
    <property type="term" value="F:4-hydroxy-tetrahydrodipicolinate synthase activity"/>
    <property type="evidence" value="ECO:0007669"/>
    <property type="project" value="UniProtKB-UniRule"/>
</dbReference>
<evidence type="ECO:0000256" key="6">
    <source>
        <dbReference type="ARBA" id="ARBA00022605"/>
    </source>
</evidence>
<feature type="site" description="Part of a proton relay during catalysis" evidence="12">
    <location>
        <position position="47"/>
    </location>
</feature>
<comment type="caution">
    <text evidence="16">The sequence shown here is derived from an EMBL/GenBank/DDBJ whole genome shotgun (WGS) entry which is preliminary data.</text>
</comment>
<dbReference type="EMBL" id="QZAA01000160">
    <property type="protein sequence ID" value="RQD75400.1"/>
    <property type="molecule type" value="Genomic_DNA"/>
</dbReference>
<dbReference type="GO" id="GO:0009089">
    <property type="term" value="P:lysine biosynthetic process via diaminopimelate"/>
    <property type="evidence" value="ECO:0007669"/>
    <property type="project" value="UniProtKB-UniRule"/>
</dbReference>
<evidence type="ECO:0000256" key="15">
    <source>
        <dbReference type="PIRSR" id="PIRSR001365-2"/>
    </source>
</evidence>
<comment type="catalytic activity">
    <reaction evidence="11 12">
        <text>L-aspartate 4-semialdehyde + pyruvate = (2S,4S)-4-hydroxy-2,3,4,5-tetrahydrodipicolinate + H2O + H(+)</text>
        <dbReference type="Rhea" id="RHEA:34171"/>
        <dbReference type="ChEBI" id="CHEBI:15361"/>
        <dbReference type="ChEBI" id="CHEBI:15377"/>
        <dbReference type="ChEBI" id="CHEBI:15378"/>
        <dbReference type="ChEBI" id="CHEBI:67139"/>
        <dbReference type="ChEBI" id="CHEBI:537519"/>
        <dbReference type="EC" id="4.3.3.7"/>
    </reaction>
</comment>
<dbReference type="PROSITE" id="PS00666">
    <property type="entry name" value="DHDPS_2"/>
    <property type="match status" value="1"/>
</dbReference>
<evidence type="ECO:0000256" key="4">
    <source>
        <dbReference type="ARBA" id="ARBA00012086"/>
    </source>
</evidence>
<evidence type="ECO:0000256" key="1">
    <source>
        <dbReference type="ARBA" id="ARBA00003294"/>
    </source>
</evidence>
<dbReference type="GO" id="GO:0019877">
    <property type="term" value="P:diaminopimelate biosynthetic process"/>
    <property type="evidence" value="ECO:0007669"/>
    <property type="project" value="UniProtKB-UniRule"/>
</dbReference>